<evidence type="ECO:0000256" key="1">
    <source>
        <dbReference type="ARBA" id="ARBA00022679"/>
    </source>
</evidence>
<organism evidence="4 5">
    <name type="scientific">Edaphobacter modestus</name>
    <dbReference type="NCBI Taxonomy" id="388466"/>
    <lineage>
        <taxon>Bacteria</taxon>
        <taxon>Pseudomonadati</taxon>
        <taxon>Acidobacteriota</taxon>
        <taxon>Terriglobia</taxon>
        <taxon>Terriglobales</taxon>
        <taxon>Acidobacteriaceae</taxon>
        <taxon>Edaphobacter</taxon>
    </lineage>
</organism>
<proteinExistence type="predicted"/>
<dbReference type="SUPFAM" id="SSF46785">
    <property type="entry name" value="Winged helix' DNA-binding domain"/>
    <property type="match status" value="1"/>
</dbReference>
<reference evidence="4 5" key="1">
    <citation type="submission" date="2019-02" db="EMBL/GenBank/DDBJ databases">
        <title>Genomic Encyclopedia of Archaeal and Bacterial Type Strains, Phase II (KMG-II): from individual species to whole genera.</title>
        <authorList>
            <person name="Goeker M."/>
        </authorList>
    </citation>
    <scope>NUCLEOTIDE SEQUENCE [LARGE SCALE GENOMIC DNA]</scope>
    <source>
        <strain evidence="4 5">DSM 18101</strain>
    </source>
</reference>
<dbReference type="EMBL" id="SHKW01000001">
    <property type="protein sequence ID" value="RZU40443.1"/>
    <property type="molecule type" value="Genomic_DNA"/>
</dbReference>
<dbReference type="InterPro" id="IPR036388">
    <property type="entry name" value="WH-like_DNA-bd_sf"/>
</dbReference>
<dbReference type="PANTHER" id="PTHR13947:SF37">
    <property type="entry name" value="LD18367P"/>
    <property type="match status" value="1"/>
</dbReference>
<dbReference type="InterPro" id="IPR050769">
    <property type="entry name" value="NAT_camello-type"/>
</dbReference>
<evidence type="ECO:0000313" key="4">
    <source>
        <dbReference type="EMBL" id="RZU40443.1"/>
    </source>
</evidence>
<dbReference type="Proteomes" id="UP000292958">
    <property type="component" value="Unassembled WGS sequence"/>
</dbReference>
<dbReference type="GO" id="GO:0008080">
    <property type="term" value="F:N-acetyltransferase activity"/>
    <property type="evidence" value="ECO:0007669"/>
    <property type="project" value="InterPro"/>
</dbReference>
<dbReference type="InterPro" id="IPR000182">
    <property type="entry name" value="GNAT_dom"/>
</dbReference>
<feature type="domain" description="HTH marR-type" evidence="2">
    <location>
        <begin position="10"/>
        <end position="171"/>
    </location>
</feature>
<evidence type="ECO:0000259" key="2">
    <source>
        <dbReference type="PROSITE" id="PS50995"/>
    </source>
</evidence>
<dbReference type="SUPFAM" id="SSF55729">
    <property type="entry name" value="Acyl-CoA N-acyltransferases (Nat)"/>
    <property type="match status" value="1"/>
</dbReference>
<dbReference type="Pfam" id="PF12802">
    <property type="entry name" value="MarR_2"/>
    <property type="match status" value="1"/>
</dbReference>
<keyword evidence="5" id="KW-1185">Reference proteome</keyword>
<dbReference type="Pfam" id="PF00583">
    <property type="entry name" value="Acetyltransf_1"/>
    <property type="match status" value="1"/>
</dbReference>
<feature type="domain" description="N-acetyltransferase" evidence="3">
    <location>
        <begin position="182"/>
        <end position="340"/>
    </location>
</feature>
<protein>
    <submittedName>
        <fullName evidence="4">MarR family transcriptional regulator with acetyltransferase activity</fullName>
    </submittedName>
</protein>
<evidence type="ECO:0000259" key="3">
    <source>
        <dbReference type="PROSITE" id="PS51186"/>
    </source>
</evidence>
<dbReference type="InterPro" id="IPR036390">
    <property type="entry name" value="WH_DNA-bd_sf"/>
</dbReference>
<dbReference type="PANTHER" id="PTHR13947">
    <property type="entry name" value="GNAT FAMILY N-ACETYLTRANSFERASE"/>
    <property type="match status" value="1"/>
</dbReference>
<gene>
    <name evidence="4" type="ORF">BDD14_1904</name>
</gene>
<sequence>MESGVVLAEVDKLTESTIVIDREINVMPAVIPPPAQNSDVDRFRSFNRFYTHMIGTLPEGLLNSEYSLTEARVLYELAMHQGILAREIADELSLDAGYLSRILRKFENAALIRKTVSESDARQMELKLTSKGKALFDELNERSNQQAEQVLEKLTPGKRSSLLHSMSGIVNAMAPERSLSPYVLRQNRPGDMGWVISRHAELYAKEHGWDEHFEALVANLAADFITKYDPRLERCWIAERDGERLGCVFLVRHRDEAATARLRMLLVEPSARGLGLGKALVQECVSFARTAGYKRVILWTVNLLSAAQHIYQQAGFKLVQEQATHRFGADMIDQTWELEL</sequence>
<dbReference type="CDD" id="cd04301">
    <property type="entry name" value="NAT_SF"/>
    <property type="match status" value="1"/>
</dbReference>
<evidence type="ECO:0000313" key="5">
    <source>
        <dbReference type="Proteomes" id="UP000292958"/>
    </source>
</evidence>
<dbReference type="SMART" id="SM00347">
    <property type="entry name" value="HTH_MARR"/>
    <property type="match status" value="1"/>
</dbReference>
<dbReference type="PROSITE" id="PS50995">
    <property type="entry name" value="HTH_MARR_2"/>
    <property type="match status" value="1"/>
</dbReference>
<name>A0A4Q7YTV3_9BACT</name>
<accession>A0A4Q7YTV3</accession>
<dbReference type="Gene3D" id="1.10.10.10">
    <property type="entry name" value="Winged helix-like DNA-binding domain superfamily/Winged helix DNA-binding domain"/>
    <property type="match status" value="1"/>
</dbReference>
<dbReference type="Gene3D" id="3.40.630.30">
    <property type="match status" value="1"/>
</dbReference>
<comment type="caution">
    <text evidence="4">The sequence shown here is derived from an EMBL/GenBank/DDBJ whole genome shotgun (WGS) entry which is preliminary data.</text>
</comment>
<dbReference type="InterPro" id="IPR000835">
    <property type="entry name" value="HTH_MarR-typ"/>
</dbReference>
<dbReference type="InterPro" id="IPR016181">
    <property type="entry name" value="Acyl_CoA_acyltransferase"/>
</dbReference>
<keyword evidence="1 4" id="KW-0808">Transferase</keyword>
<dbReference type="PROSITE" id="PS51186">
    <property type="entry name" value="GNAT"/>
    <property type="match status" value="1"/>
</dbReference>
<dbReference type="AlphaFoldDB" id="A0A4Q7YTV3"/>
<dbReference type="GO" id="GO:0003700">
    <property type="term" value="F:DNA-binding transcription factor activity"/>
    <property type="evidence" value="ECO:0007669"/>
    <property type="project" value="InterPro"/>
</dbReference>